<protein>
    <recommendedName>
        <fullName evidence="3">NAD(P)-binding domain-containing protein</fullName>
    </recommendedName>
</protein>
<dbReference type="PANTHER" id="PTHR14097:SF9">
    <property type="entry name" value="EPIMERASE, PUTATIVE (AFU_ORTHOLOGUE AFUA_8G07320)-RELATED"/>
    <property type="match status" value="1"/>
</dbReference>
<dbReference type="Proteomes" id="UP000315522">
    <property type="component" value="Unassembled WGS sequence"/>
</dbReference>
<keyword evidence="2" id="KW-1185">Reference proteome</keyword>
<evidence type="ECO:0000313" key="2">
    <source>
        <dbReference type="Proteomes" id="UP000315522"/>
    </source>
</evidence>
<dbReference type="InterPro" id="IPR036291">
    <property type="entry name" value="NAD(P)-bd_dom_sf"/>
</dbReference>
<evidence type="ECO:0000313" key="1">
    <source>
        <dbReference type="EMBL" id="TVY88112.1"/>
    </source>
</evidence>
<organism evidence="1 2">
    <name type="scientific">Lachnellula willkommii</name>
    <dbReference type="NCBI Taxonomy" id="215461"/>
    <lineage>
        <taxon>Eukaryota</taxon>
        <taxon>Fungi</taxon>
        <taxon>Dikarya</taxon>
        <taxon>Ascomycota</taxon>
        <taxon>Pezizomycotina</taxon>
        <taxon>Leotiomycetes</taxon>
        <taxon>Helotiales</taxon>
        <taxon>Lachnaceae</taxon>
        <taxon>Lachnellula</taxon>
    </lineage>
</organism>
<dbReference type="EMBL" id="QGML01001932">
    <property type="protein sequence ID" value="TVY88112.1"/>
    <property type="molecule type" value="Genomic_DNA"/>
</dbReference>
<dbReference type="PANTHER" id="PTHR14097">
    <property type="entry name" value="OXIDOREDUCTASE HTATIP2"/>
    <property type="match status" value="1"/>
</dbReference>
<comment type="caution">
    <text evidence="1">The sequence shown here is derived from an EMBL/GenBank/DDBJ whole genome shotgun (WGS) entry which is preliminary data.</text>
</comment>
<name>A0A559M575_9HELO</name>
<accession>A0A559M575</accession>
<dbReference type="SUPFAM" id="SSF51735">
    <property type="entry name" value="NAD(P)-binding Rossmann-fold domains"/>
    <property type="match status" value="1"/>
</dbReference>
<evidence type="ECO:0008006" key="3">
    <source>
        <dbReference type="Google" id="ProtNLM"/>
    </source>
</evidence>
<reference evidence="1 2" key="1">
    <citation type="submission" date="2018-05" db="EMBL/GenBank/DDBJ databases">
        <title>Genome sequencing and assembly of the regulated plant pathogen Lachnellula willkommii and related sister species for the development of diagnostic species identification markers.</title>
        <authorList>
            <person name="Giroux E."/>
            <person name="Bilodeau G."/>
        </authorList>
    </citation>
    <scope>NUCLEOTIDE SEQUENCE [LARGE SCALE GENOMIC DNA]</scope>
    <source>
        <strain evidence="1 2">CBS 172.35</strain>
    </source>
</reference>
<dbReference type="Gene3D" id="3.40.50.720">
    <property type="entry name" value="NAD(P)-binding Rossmann-like Domain"/>
    <property type="match status" value="1"/>
</dbReference>
<sequence>MKVILTGATGFIGGEILTQCLDHPSITSLVVLSRRPIESLSSHLKAKVIIMEDFKSYPEPVVREISDADACIWAMGTYDGNHQVEVEYPIAFAKAMMQERRGGKFRYVHLGGAFTVEDQDKTLWFMPTARRGRGLGEFIMRNFAKENGCEERWETIVMRPSGVLKKDRFMFLNPAIVDTIGFIRSDECAASMIDVALNGSTEGVWQNSAMVAKGRTLLEQ</sequence>
<dbReference type="AlphaFoldDB" id="A0A559M575"/>
<gene>
    <name evidence="1" type="ORF">LAWI1_G002830</name>
</gene>
<proteinExistence type="predicted"/>